<evidence type="ECO:0000313" key="3">
    <source>
        <dbReference type="EMBL" id="CAD7084077.1"/>
    </source>
</evidence>
<dbReference type="InterPro" id="IPR029397">
    <property type="entry name" value="Tube_Death"/>
</dbReference>
<dbReference type="OrthoDB" id="4062651at2759"/>
<dbReference type="InterPro" id="IPR011029">
    <property type="entry name" value="DEATH-like_dom_sf"/>
</dbReference>
<dbReference type="FunCoup" id="A0A7R8YSW2">
    <property type="interactions" value="215"/>
</dbReference>
<dbReference type="EMBL" id="LR899011">
    <property type="protein sequence ID" value="CAD7084077.1"/>
    <property type="molecule type" value="Genomic_DNA"/>
</dbReference>
<protein>
    <recommendedName>
        <fullName evidence="2">Tube Death domain-containing protein</fullName>
    </recommendedName>
</protein>
<evidence type="ECO:0000259" key="2">
    <source>
        <dbReference type="Pfam" id="PF14786"/>
    </source>
</evidence>
<dbReference type="CDD" id="cd08308">
    <property type="entry name" value="Death_Tube"/>
    <property type="match status" value="1"/>
</dbReference>
<feature type="compositionally biased region" description="Low complexity" evidence="1">
    <location>
        <begin position="293"/>
        <end position="313"/>
    </location>
</feature>
<proteinExistence type="predicted"/>
<gene>
    <name evidence="3" type="ORF">HERILL_LOCUS6992</name>
</gene>
<dbReference type="AlphaFoldDB" id="A0A7R8YSW2"/>
<dbReference type="Proteomes" id="UP000594454">
    <property type="component" value="Chromosome 3"/>
</dbReference>
<feature type="domain" description="Tube Death" evidence="2">
    <location>
        <begin position="2"/>
        <end position="131"/>
    </location>
</feature>
<evidence type="ECO:0000256" key="1">
    <source>
        <dbReference type="SAM" id="MobiDB-lite"/>
    </source>
</evidence>
<dbReference type="InParanoid" id="A0A7R8YSW2"/>
<organism evidence="3 4">
    <name type="scientific">Hermetia illucens</name>
    <name type="common">Black soldier fly</name>
    <dbReference type="NCBI Taxonomy" id="343691"/>
    <lineage>
        <taxon>Eukaryota</taxon>
        <taxon>Metazoa</taxon>
        <taxon>Ecdysozoa</taxon>
        <taxon>Arthropoda</taxon>
        <taxon>Hexapoda</taxon>
        <taxon>Insecta</taxon>
        <taxon>Pterygota</taxon>
        <taxon>Neoptera</taxon>
        <taxon>Endopterygota</taxon>
        <taxon>Diptera</taxon>
        <taxon>Brachycera</taxon>
        <taxon>Stratiomyomorpha</taxon>
        <taxon>Stratiomyidae</taxon>
        <taxon>Hermetiinae</taxon>
        <taxon>Hermetia</taxon>
    </lineage>
</organism>
<reference evidence="3 4" key="1">
    <citation type="submission" date="2020-11" db="EMBL/GenBank/DDBJ databases">
        <authorList>
            <person name="Wallbank WR R."/>
            <person name="Pardo Diaz C."/>
            <person name="Kozak K."/>
            <person name="Martin S."/>
            <person name="Jiggins C."/>
            <person name="Moest M."/>
            <person name="Warren A I."/>
            <person name="Generalovic N T."/>
            <person name="Byers J.R.P. K."/>
            <person name="Montejo-Kovacevich G."/>
            <person name="Yen C E."/>
        </authorList>
    </citation>
    <scope>NUCLEOTIDE SEQUENCE [LARGE SCALE GENOMIC DNA]</scope>
</reference>
<dbReference type="OMA" id="DYACNIP"/>
<dbReference type="SUPFAM" id="SSF47986">
    <property type="entry name" value="DEATH domain"/>
    <property type="match status" value="1"/>
</dbReference>
<evidence type="ECO:0000313" key="4">
    <source>
        <dbReference type="Proteomes" id="UP000594454"/>
    </source>
</evidence>
<feature type="region of interest" description="Disordered" evidence="1">
    <location>
        <begin position="288"/>
        <end position="323"/>
    </location>
</feature>
<sequence length="391" mass="42807">MYSRNTEIRHIAAADAYQLAQILEHANSWKKLMAIIPKTFSSPPVRDAPKKYNADEIRLIENASLKQGRTGAEILFDEWGTSGRKRPTVGNLLDLLVEAELLRAADYVAMNFLNEPPPERPANGPAAKIDISLPFETEEIKDVDEIMEDISYPGTSVLMKNANDPSSMINHDFYTKISPDKGKVEVSASDLIKFSMSTVDSGELPILSAIGKSSSDIPDLMQLNSRLNNTQSSATTNPEANIFVNNDDNEVTDSCNIPVLSALQMHSTNSVNTTEENSTELPDLSALNLQVSPNRPTTPNDTPMTTTTATTPNGVSESEDREHHLNVPNAANGLYDSDNNLTPDLSILDQSSLDDSSLTNVTETSEELSFDAQTRLNLSENNLPMLSILQK</sequence>
<dbReference type="Pfam" id="PF14786">
    <property type="entry name" value="Death_2"/>
    <property type="match status" value="1"/>
</dbReference>
<name>A0A7R8YSW2_HERIL</name>
<accession>A0A7R8YSW2</accession>
<dbReference type="Gene3D" id="1.10.533.10">
    <property type="entry name" value="Death Domain, Fas"/>
    <property type="match status" value="1"/>
</dbReference>
<keyword evidence="4" id="KW-1185">Reference proteome</keyword>